<dbReference type="Pfam" id="PF14103">
    <property type="entry name" value="DUF4276"/>
    <property type="match status" value="1"/>
</dbReference>
<accession>A0A7X0D3T0</accession>
<proteinExistence type="predicted"/>
<dbReference type="Proteomes" id="UP000546642">
    <property type="component" value="Unassembled WGS sequence"/>
</dbReference>
<evidence type="ECO:0008006" key="3">
    <source>
        <dbReference type="Google" id="ProtNLM"/>
    </source>
</evidence>
<comment type="caution">
    <text evidence="1">The sequence shown here is derived from an EMBL/GenBank/DDBJ whole genome shotgun (WGS) entry which is preliminary data.</text>
</comment>
<gene>
    <name evidence="1" type="ORF">HNR23_000121</name>
</gene>
<evidence type="ECO:0000313" key="2">
    <source>
        <dbReference type="Proteomes" id="UP000546642"/>
    </source>
</evidence>
<organism evidence="1 2">
    <name type="scientific">Nocardiopsis mwathae</name>
    <dbReference type="NCBI Taxonomy" id="1472723"/>
    <lineage>
        <taxon>Bacteria</taxon>
        <taxon>Bacillati</taxon>
        <taxon>Actinomycetota</taxon>
        <taxon>Actinomycetes</taxon>
        <taxon>Streptosporangiales</taxon>
        <taxon>Nocardiopsidaceae</taxon>
        <taxon>Nocardiopsis</taxon>
    </lineage>
</organism>
<keyword evidence="2" id="KW-1185">Reference proteome</keyword>
<dbReference type="InterPro" id="IPR025455">
    <property type="entry name" value="DUF4276"/>
</dbReference>
<evidence type="ECO:0000313" key="1">
    <source>
        <dbReference type="EMBL" id="MBB6170061.1"/>
    </source>
</evidence>
<dbReference type="EMBL" id="JACHDS010000001">
    <property type="protein sequence ID" value="MBB6170061.1"/>
    <property type="molecule type" value="Genomic_DNA"/>
</dbReference>
<name>A0A7X0D3T0_9ACTN</name>
<protein>
    <recommendedName>
        <fullName evidence="3">DUF4276 family protein</fullName>
    </recommendedName>
</protein>
<dbReference type="RefSeq" id="WP_221307985.1">
    <property type="nucleotide sequence ID" value="NZ_JACHDS010000001.1"/>
</dbReference>
<reference evidence="1 2" key="1">
    <citation type="submission" date="2020-08" db="EMBL/GenBank/DDBJ databases">
        <title>Sequencing the genomes of 1000 actinobacteria strains.</title>
        <authorList>
            <person name="Klenk H.-P."/>
        </authorList>
    </citation>
    <scope>NUCLEOTIDE SEQUENCE [LARGE SCALE GENOMIC DNA]</scope>
    <source>
        <strain evidence="1 2">DSM 46659</strain>
    </source>
</reference>
<sequence>MRRLHILCEGQTEETVVRETIAPYLEARGVYATHSILTTRRAAGGSAFKGGVSKWSKIQVEIRLLLKDSSLGLVTTFIDYYGAPPDTPGMADRPSATPHDQVVHVERAMAEAIGDSRFLPHLLLHETETWVLACPEALGIVTGDQRIAAAVSALTAEEGGAELVNDGPNTAPSKRLQALYPKYRKTADGPDAIYLTGIDAIRERCSHADQWFDAIQRRLGGPSRYRLA</sequence>
<dbReference type="AlphaFoldDB" id="A0A7X0D3T0"/>